<protein>
    <recommendedName>
        <fullName evidence="2">Nitrogen regulatory protein areA GATA-like domain-containing protein</fullName>
    </recommendedName>
</protein>
<evidence type="ECO:0000259" key="2">
    <source>
        <dbReference type="Pfam" id="PF08550"/>
    </source>
</evidence>
<dbReference type="GO" id="GO:0000122">
    <property type="term" value="P:negative regulation of transcription by RNA polymerase II"/>
    <property type="evidence" value="ECO:0007669"/>
    <property type="project" value="TreeGrafter"/>
</dbReference>
<dbReference type="Pfam" id="PF08550">
    <property type="entry name" value="GATA_AreA"/>
    <property type="match status" value="1"/>
</dbReference>
<evidence type="ECO:0000313" key="4">
    <source>
        <dbReference type="Proteomes" id="UP000269721"/>
    </source>
</evidence>
<evidence type="ECO:0000313" key="3">
    <source>
        <dbReference type="EMBL" id="RKO88655.1"/>
    </source>
</evidence>
<dbReference type="InterPro" id="IPR053043">
    <property type="entry name" value="Ras-cAMP_regulatory"/>
</dbReference>
<dbReference type="GO" id="GO:0031930">
    <property type="term" value="P:mitochondria-nucleus signaling pathway"/>
    <property type="evidence" value="ECO:0007669"/>
    <property type="project" value="TreeGrafter"/>
</dbReference>
<dbReference type="GO" id="GO:0006808">
    <property type="term" value="P:regulation of nitrogen utilization"/>
    <property type="evidence" value="ECO:0007669"/>
    <property type="project" value="TreeGrafter"/>
</dbReference>
<reference evidence="4" key="1">
    <citation type="journal article" date="2018" name="Nat. Microbiol.">
        <title>Leveraging single-cell genomics to expand the fungal tree of life.</title>
        <authorList>
            <person name="Ahrendt S.R."/>
            <person name="Quandt C.A."/>
            <person name="Ciobanu D."/>
            <person name="Clum A."/>
            <person name="Salamov A."/>
            <person name="Andreopoulos B."/>
            <person name="Cheng J.F."/>
            <person name="Woyke T."/>
            <person name="Pelin A."/>
            <person name="Henrissat B."/>
            <person name="Reynolds N.K."/>
            <person name="Benny G.L."/>
            <person name="Smith M.E."/>
            <person name="James T.Y."/>
            <person name="Grigoriev I.V."/>
        </authorList>
    </citation>
    <scope>NUCLEOTIDE SEQUENCE [LARGE SCALE GENOMIC DNA]</scope>
</reference>
<accession>A0A4P9WAQ9</accession>
<keyword evidence="4" id="KW-1185">Reference proteome</keyword>
<name>A0A4P9WAQ9_9FUNG</name>
<dbReference type="EMBL" id="KZ996571">
    <property type="protein sequence ID" value="RKO88655.1"/>
    <property type="molecule type" value="Genomic_DNA"/>
</dbReference>
<dbReference type="PANTHER" id="PTHR28014:SF1">
    <property type="entry name" value="NEGATIVE REGULATOR OF RAS-CAMP PATHWAY"/>
    <property type="match status" value="1"/>
</dbReference>
<feature type="region of interest" description="Disordered" evidence="1">
    <location>
        <begin position="401"/>
        <end position="428"/>
    </location>
</feature>
<gene>
    <name evidence="3" type="ORF">BDK51DRAFT_28194</name>
</gene>
<dbReference type="AlphaFoldDB" id="A0A4P9WAQ9"/>
<dbReference type="Proteomes" id="UP000269721">
    <property type="component" value="Unassembled WGS sequence"/>
</dbReference>
<dbReference type="PANTHER" id="PTHR28014">
    <property type="entry name" value="NEGATIVE REGULATOR OF RAS-CAMP PATHWAY"/>
    <property type="match status" value="1"/>
</dbReference>
<feature type="compositionally biased region" description="Low complexity" evidence="1">
    <location>
        <begin position="343"/>
        <end position="357"/>
    </location>
</feature>
<feature type="compositionally biased region" description="Acidic residues" evidence="1">
    <location>
        <begin position="317"/>
        <end position="342"/>
    </location>
</feature>
<dbReference type="InterPro" id="IPR013860">
    <property type="entry name" value="AreA_GATA"/>
</dbReference>
<organism evidence="3 4">
    <name type="scientific">Blyttiomyces helicus</name>
    <dbReference type="NCBI Taxonomy" id="388810"/>
    <lineage>
        <taxon>Eukaryota</taxon>
        <taxon>Fungi</taxon>
        <taxon>Fungi incertae sedis</taxon>
        <taxon>Chytridiomycota</taxon>
        <taxon>Chytridiomycota incertae sedis</taxon>
        <taxon>Chytridiomycetes</taxon>
        <taxon>Chytridiomycetes incertae sedis</taxon>
        <taxon>Blyttiomyces</taxon>
    </lineage>
</organism>
<evidence type="ECO:0000256" key="1">
    <source>
        <dbReference type="SAM" id="MobiDB-lite"/>
    </source>
</evidence>
<dbReference type="GO" id="GO:0005737">
    <property type="term" value="C:cytoplasm"/>
    <property type="evidence" value="ECO:0007669"/>
    <property type="project" value="TreeGrafter"/>
</dbReference>
<dbReference type="OrthoDB" id="515401at2759"/>
<feature type="region of interest" description="Disordered" evidence="1">
    <location>
        <begin position="299"/>
        <end position="368"/>
    </location>
</feature>
<sequence>MPTQLAEPVLTLALNNLQKLTSIEEKDIQTIWNVFTKCKDNLENGRRLENISWRLWYRSCHGIPDKEGCLPSGFPASVPIPDVAALEETCYDKASALKAQNVSPSSFNRILKNAADTHDDQCSQKVTSPLAAMKAAAEASLARLDSLAPRLLPVPQKGCVQDATGLKPEDEAMVTFIAATMPAVPTYAAPHAPTYTAPYAPPKPELDAGPSNTSPVYAAPVPRRAVHPTAAPVEAEIGVEERPKVKFFISESASPMEYPVARQQQPARTAAPIVPAYPVVARPHLGVGPAAAFRPASYMGPVPPRRNPAPAPAPARDDEDDESDFSETDFDSDFDSDSEDYDSSWSTSSRSPTTSRRQQSSLFPKVALSEQSAARTAAVAAPVRAKPSLLSAALARSRRPTATAFDSDEDDNSGCPFVDSGRRSDPTQVELTESLRQNLAWDRAMPFNTRLARGGAGGTSTARYGEEGYW</sequence>
<proteinExistence type="predicted"/>
<feature type="compositionally biased region" description="Pro residues" evidence="1">
    <location>
        <begin position="301"/>
        <end position="313"/>
    </location>
</feature>
<feature type="domain" description="Nitrogen regulatory protein areA GATA-like" evidence="2">
    <location>
        <begin position="31"/>
        <end position="58"/>
    </location>
</feature>